<accession>A0ABX7UG14</accession>
<organism evidence="2 3">
    <name type="scientific">Mucilaginibacter rubeus</name>
    <dbReference type="NCBI Taxonomy" id="2027860"/>
    <lineage>
        <taxon>Bacteria</taxon>
        <taxon>Pseudomonadati</taxon>
        <taxon>Bacteroidota</taxon>
        <taxon>Sphingobacteriia</taxon>
        <taxon>Sphingobacteriales</taxon>
        <taxon>Sphingobacteriaceae</taxon>
        <taxon>Mucilaginibacter</taxon>
    </lineage>
</organism>
<dbReference type="RefSeq" id="WP_208057748.1">
    <property type="nucleotide sequence ID" value="NZ_CP043451.1"/>
</dbReference>
<name>A0ABX7UG14_9SPHI</name>
<evidence type="ECO:0008006" key="4">
    <source>
        <dbReference type="Google" id="ProtNLM"/>
    </source>
</evidence>
<evidence type="ECO:0000313" key="3">
    <source>
        <dbReference type="Proteomes" id="UP000663940"/>
    </source>
</evidence>
<proteinExistence type="predicted"/>
<feature type="transmembrane region" description="Helical" evidence="1">
    <location>
        <begin position="166"/>
        <end position="183"/>
    </location>
</feature>
<sequence>MLTAEQAVLWQKILDFQLDDPEAAFKFSERLARENGWNIHYALRVIAEYRKFIFLCCISDKGVTPSDAVDQAWHLHLTFTRSYWIDLCRDALGRELHHNPTKGGTDEANKYDEFYIDTSYLYYQFFGELLPADIWPDNAKRFTDIDFERVNKRRNWIIRKPRSNKVLSISLFWTFAIFIMALKGGNGDLLILSLLAFLVVLLIAVFKWERGGGDYSGDNNSSGCGTTGANVNDGCNSGHHGHSEHGCHSGCSGHSGCGSGCSGCSSSGCSSGH</sequence>
<evidence type="ECO:0000256" key="1">
    <source>
        <dbReference type="SAM" id="Phobius"/>
    </source>
</evidence>
<keyword evidence="1" id="KW-0812">Transmembrane</keyword>
<dbReference type="Proteomes" id="UP000663940">
    <property type="component" value="Chromosome"/>
</dbReference>
<reference evidence="2 3" key="1">
    <citation type="submission" date="2021-03" db="EMBL/GenBank/DDBJ databases">
        <title>Mucilaginibacter strains isolated from gold and copper mining confer multi heavy-metal resistance.</title>
        <authorList>
            <person name="Li Y."/>
        </authorList>
    </citation>
    <scope>NUCLEOTIDE SEQUENCE [LARGE SCALE GENOMIC DNA]</scope>
    <source>
        <strain evidence="2 3">P2-4</strain>
    </source>
</reference>
<keyword evidence="1" id="KW-1133">Transmembrane helix</keyword>
<keyword evidence="1" id="KW-0472">Membrane</keyword>
<feature type="transmembrane region" description="Helical" evidence="1">
    <location>
        <begin position="189"/>
        <end position="206"/>
    </location>
</feature>
<gene>
    <name evidence="2" type="ORF">J3L21_06115</name>
</gene>
<evidence type="ECO:0000313" key="2">
    <source>
        <dbReference type="EMBL" id="QTE51538.1"/>
    </source>
</evidence>
<keyword evidence="3" id="KW-1185">Reference proteome</keyword>
<protein>
    <recommendedName>
        <fullName evidence="4">TIGR04222 domain-containing membrane protein</fullName>
    </recommendedName>
</protein>
<dbReference type="EMBL" id="CP071880">
    <property type="protein sequence ID" value="QTE51538.1"/>
    <property type="molecule type" value="Genomic_DNA"/>
</dbReference>